<feature type="region of interest" description="Disordered" evidence="8">
    <location>
        <begin position="115"/>
        <end position="149"/>
    </location>
</feature>
<dbReference type="PROSITE" id="PS00463">
    <property type="entry name" value="ZN2_CY6_FUNGAL_1"/>
    <property type="match status" value="1"/>
</dbReference>
<keyword evidence="7" id="KW-0539">Nucleus</keyword>
<dbReference type="PANTHER" id="PTHR31313">
    <property type="entry name" value="TY1 ENHANCER ACTIVATOR"/>
    <property type="match status" value="1"/>
</dbReference>
<accession>A0AAD5PJN9</accession>
<organism evidence="10 11">
    <name type="scientific">Phascolomyces articulosus</name>
    <dbReference type="NCBI Taxonomy" id="60185"/>
    <lineage>
        <taxon>Eukaryota</taxon>
        <taxon>Fungi</taxon>
        <taxon>Fungi incertae sedis</taxon>
        <taxon>Mucoromycota</taxon>
        <taxon>Mucoromycotina</taxon>
        <taxon>Mucoromycetes</taxon>
        <taxon>Mucorales</taxon>
        <taxon>Lichtheimiaceae</taxon>
        <taxon>Phascolomyces</taxon>
    </lineage>
</organism>
<feature type="region of interest" description="Disordered" evidence="8">
    <location>
        <begin position="696"/>
        <end position="742"/>
    </location>
</feature>
<dbReference type="Pfam" id="PF00172">
    <property type="entry name" value="Zn_clus"/>
    <property type="match status" value="1"/>
</dbReference>
<dbReference type="GO" id="GO:0006351">
    <property type="term" value="P:DNA-templated transcription"/>
    <property type="evidence" value="ECO:0007669"/>
    <property type="project" value="InterPro"/>
</dbReference>
<comment type="subcellular location">
    <subcellularLocation>
        <location evidence="1">Nucleus</location>
    </subcellularLocation>
</comment>
<dbReference type="SUPFAM" id="SSF57701">
    <property type="entry name" value="Zn2/Cys6 DNA-binding domain"/>
    <property type="match status" value="1"/>
</dbReference>
<feature type="compositionally biased region" description="Low complexity" evidence="8">
    <location>
        <begin position="800"/>
        <end position="809"/>
    </location>
</feature>
<keyword evidence="11" id="KW-1185">Reference proteome</keyword>
<dbReference type="AlphaFoldDB" id="A0AAD5PJN9"/>
<dbReference type="CDD" id="cd12148">
    <property type="entry name" value="fungal_TF_MHR"/>
    <property type="match status" value="1"/>
</dbReference>
<keyword evidence="4" id="KW-0805">Transcription regulation</keyword>
<sequence>MPEDSAKRQRVSKACEQCRRKKVKCDGAAPLCGNCVVLDIQCTYKESTRKRGPPKGYIEAIEGRLHRLEALLGSIVQEGDPRFQAVMNELNAPLETAYGELVRPRPMQRSLIAGFEEGGGQNTSSISSEYSEEIQRSAPTEAGTSNNMTTIDSVNDNMCNLSIDESGQLRYYGRSSGFYMLQGSKNFQNGSFQFSSDDAIHSIQQRVDPFEMPPKDLQEHLLDLYFEYFYPFIPLLHKKSFMEKLNSNEHQPSRLLLNAIYAVASRVSPDPRVRTDPNQPDTAGDVFFERARLLLDFEWNNFRVSTVQSLLLMSSHQNGALKPTRGWIYSGMAFRMAQNLGLHRNCDTWNLSEADKQDRKRAFFCCFVIDRLTCAMHGRAPMIDERDYDTPYPTEDDEDDVERKPRIMENFIALIKLCEILGDVLRDLYMVKGRKQLSVMATPDSVISTLDKALNQWMAKLPPNLRYRPPNTRLAERAPAPALELCQVHMLFYTTLILLHRPFIPGPTQSIAPSVFPSASICTFAANKILDIAESMYADGRLTNVNNYSLYFMFTAGVIFVYNAASTDSMFSFEAKISINKIMRAMDEVEKTWITSARHCNILGELAGLREINLQGIDDSYRRRSSFQQRQSNHAAPASIAVPNSPVMTNEEDMKITSPSMQQQQQQQAPPCLFPPQNESTEDKYSNYYAVFNEKSPPRSNSYSINSPPFVSGHTPPATAPSPNSATLSIPQGNTGRPTFDPLATAFWGMPTSFDIDEWNNYFDNQNQQRPSQQPQQDASPSLQSLQSLPPQQQQPPPSTNSSQNGSNNIVRPFW</sequence>
<keyword evidence="3" id="KW-0862">Zinc</keyword>
<feature type="region of interest" description="Disordered" evidence="8">
    <location>
        <begin position="764"/>
        <end position="815"/>
    </location>
</feature>
<dbReference type="InterPro" id="IPR001138">
    <property type="entry name" value="Zn2Cys6_DnaBD"/>
</dbReference>
<evidence type="ECO:0000313" key="11">
    <source>
        <dbReference type="Proteomes" id="UP001209540"/>
    </source>
</evidence>
<dbReference type="InterPro" id="IPR007219">
    <property type="entry name" value="XnlR_reg_dom"/>
</dbReference>
<keyword evidence="2" id="KW-0479">Metal-binding</keyword>
<feature type="compositionally biased region" description="Polar residues" evidence="8">
    <location>
        <begin position="698"/>
        <end position="709"/>
    </location>
</feature>
<dbReference type="Pfam" id="PF04082">
    <property type="entry name" value="Fungal_trans"/>
    <property type="match status" value="1"/>
</dbReference>
<dbReference type="InterPro" id="IPR036864">
    <property type="entry name" value="Zn2-C6_fun-type_DNA-bd_sf"/>
</dbReference>
<dbReference type="PROSITE" id="PS50048">
    <property type="entry name" value="ZN2_CY6_FUNGAL_2"/>
    <property type="match status" value="1"/>
</dbReference>
<dbReference type="GO" id="GO:0005634">
    <property type="term" value="C:nucleus"/>
    <property type="evidence" value="ECO:0007669"/>
    <property type="project" value="UniProtKB-SubCell"/>
</dbReference>
<evidence type="ECO:0000256" key="3">
    <source>
        <dbReference type="ARBA" id="ARBA00022833"/>
    </source>
</evidence>
<keyword evidence="5" id="KW-0238">DNA-binding</keyword>
<dbReference type="SMART" id="SM00906">
    <property type="entry name" value="Fungal_trans"/>
    <property type="match status" value="1"/>
</dbReference>
<feature type="compositionally biased region" description="Low complexity" evidence="8">
    <location>
        <begin position="765"/>
        <end position="792"/>
    </location>
</feature>
<dbReference type="Gene3D" id="4.10.240.10">
    <property type="entry name" value="Zn(2)-C6 fungal-type DNA-binding domain"/>
    <property type="match status" value="1"/>
</dbReference>
<gene>
    <name evidence="10" type="ORF">BDA99DRAFT_555758</name>
</gene>
<dbReference type="EMBL" id="JAIXMP010000004">
    <property type="protein sequence ID" value="KAI9274313.1"/>
    <property type="molecule type" value="Genomic_DNA"/>
</dbReference>
<dbReference type="GO" id="GO:0003677">
    <property type="term" value="F:DNA binding"/>
    <property type="evidence" value="ECO:0007669"/>
    <property type="project" value="UniProtKB-KW"/>
</dbReference>
<evidence type="ECO:0000256" key="8">
    <source>
        <dbReference type="SAM" id="MobiDB-lite"/>
    </source>
</evidence>
<dbReference type="GO" id="GO:0008270">
    <property type="term" value="F:zinc ion binding"/>
    <property type="evidence" value="ECO:0007669"/>
    <property type="project" value="InterPro"/>
</dbReference>
<reference evidence="10" key="1">
    <citation type="journal article" date="2022" name="IScience">
        <title>Evolution of zygomycete secretomes and the origins of terrestrial fungal ecologies.</title>
        <authorList>
            <person name="Chang Y."/>
            <person name="Wang Y."/>
            <person name="Mondo S."/>
            <person name="Ahrendt S."/>
            <person name="Andreopoulos W."/>
            <person name="Barry K."/>
            <person name="Beard J."/>
            <person name="Benny G.L."/>
            <person name="Blankenship S."/>
            <person name="Bonito G."/>
            <person name="Cuomo C."/>
            <person name="Desiro A."/>
            <person name="Gervers K.A."/>
            <person name="Hundley H."/>
            <person name="Kuo A."/>
            <person name="LaButti K."/>
            <person name="Lang B.F."/>
            <person name="Lipzen A."/>
            <person name="O'Donnell K."/>
            <person name="Pangilinan J."/>
            <person name="Reynolds N."/>
            <person name="Sandor L."/>
            <person name="Smith M.E."/>
            <person name="Tsang A."/>
            <person name="Grigoriev I.V."/>
            <person name="Stajich J.E."/>
            <person name="Spatafora J.W."/>
        </authorList>
    </citation>
    <scope>NUCLEOTIDE SEQUENCE</scope>
    <source>
        <strain evidence="10">RSA 2281</strain>
    </source>
</reference>
<evidence type="ECO:0000256" key="1">
    <source>
        <dbReference type="ARBA" id="ARBA00004123"/>
    </source>
</evidence>
<keyword evidence="6" id="KW-0804">Transcription</keyword>
<reference evidence="10" key="2">
    <citation type="submission" date="2023-02" db="EMBL/GenBank/DDBJ databases">
        <authorList>
            <consortium name="DOE Joint Genome Institute"/>
            <person name="Mondo S.J."/>
            <person name="Chang Y."/>
            <person name="Wang Y."/>
            <person name="Ahrendt S."/>
            <person name="Andreopoulos W."/>
            <person name="Barry K."/>
            <person name="Beard J."/>
            <person name="Benny G.L."/>
            <person name="Blankenship S."/>
            <person name="Bonito G."/>
            <person name="Cuomo C."/>
            <person name="Desiro A."/>
            <person name="Gervers K.A."/>
            <person name="Hundley H."/>
            <person name="Kuo A."/>
            <person name="LaButti K."/>
            <person name="Lang B.F."/>
            <person name="Lipzen A."/>
            <person name="O'Donnell K."/>
            <person name="Pangilinan J."/>
            <person name="Reynolds N."/>
            <person name="Sandor L."/>
            <person name="Smith M.W."/>
            <person name="Tsang A."/>
            <person name="Grigoriev I.V."/>
            <person name="Stajich J.E."/>
            <person name="Spatafora J.W."/>
        </authorList>
    </citation>
    <scope>NUCLEOTIDE SEQUENCE</scope>
    <source>
        <strain evidence="10">RSA 2281</strain>
    </source>
</reference>
<protein>
    <submittedName>
        <fullName evidence="10">Fungal-specific transcription factor domain-containing protein</fullName>
    </submittedName>
</protein>
<dbReference type="GO" id="GO:0000981">
    <property type="term" value="F:DNA-binding transcription factor activity, RNA polymerase II-specific"/>
    <property type="evidence" value="ECO:0007669"/>
    <property type="project" value="InterPro"/>
</dbReference>
<evidence type="ECO:0000256" key="7">
    <source>
        <dbReference type="ARBA" id="ARBA00023242"/>
    </source>
</evidence>
<proteinExistence type="predicted"/>
<evidence type="ECO:0000313" key="10">
    <source>
        <dbReference type="EMBL" id="KAI9274313.1"/>
    </source>
</evidence>
<dbReference type="PANTHER" id="PTHR31313:SF78">
    <property type="entry name" value="TRANSCRIPTION FACTOR DOMAIN-CONTAINING PROTEIN"/>
    <property type="match status" value="1"/>
</dbReference>
<evidence type="ECO:0000256" key="4">
    <source>
        <dbReference type="ARBA" id="ARBA00023015"/>
    </source>
</evidence>
<comment type="caution">
    <text evidence="10">The sequence shown here is derived from an EMBL/GenBank/DDBJ whole genome shotgun (WGS) entry which is preliminary data.</text>
</comment>
<evidence type="ECO:0000256" key="6">
    <source>
        <dbReference type="ARBA" id="ARBA00023163"/>
    </source>
</evidence>
<dbReference type="InterPro" id="IPR051615">
    <property type="entry name" value="Transcr_Regulatory_Elem"/>
</dbReference>
<name>A0AAD5PJN9_9FUNG</name>
<evidence type="ECO:0000259" key="9">
    <source>
        <dbReference type="PROSITE" id="PS50048"/>
    </source>
</evidence>
<feature type="compositionally biased region" description="Low complexity" evidence="8">
    <location>
        <begin position="715"/>
        <end position="729"/>
    </location>
</feature>
<dbReference type="Proteomes" id="UP001209540">
    <property type="component" value="Unassembled WGS sequence"/>
</dbReference>
<feature type="region of interest" description="Disordered" evidence="8">
    <location>
        <begin position="623"/>
        <end position="680"/>
    </location>
</feature>
<evidence type="ECO:0000256" key="5">
    <source>
        <dbReference type="ARBA" id="ARBA00023125"/>
    </source>
</evidence>
<dbReference type="CDD" id="cd00067">
    <property type="entry name" value="GAL4"/>
    <property type="match status" value="1"/>
</dbReference>
<evidence type="ECO:0000256" key="2">
    <source>
        <dbReference type="ARBA" id="ARBA00022723"/>
    </source>
</evidence>
<dbReference type="SMART" id="SM00066">
    <property type="entry name" value="GAL4"/>
    <property type="match status" value="1"/>
</dbReference>
<feature type="domain" description="Zn(2)-C6 fungal-type" evidence="9">
    <location>
        <begin position="14"/>
        <end position="44"/>
    </location>
</feature>